<sequence>MIGYRLENDLLKNLHPDSRMEKFFTRFILGNMEVSRNQCSDTGGSIDIAPGGEYLLCSLELRVFIDLIQHRTLSSGDWMWANFGGTRGPEVSGPLSWSQVFPLCYRGCLFLKSGDYGNILLRPGGSGIYPPGTRRFWGIPFRNMEVPGCWRAPLSALQMTFVPLAYGAIFLLFAPGRHSMCASILSGILICSYSMDFLLCRRRSMTRSSCSLPPLGGISGYMARKSGSKVVGTLDLEPGSWDPEPGTQRGMRTSTPCCRVSIFSGSFAGGGAAVFPALGQGSFRGTTPIEFDKYSKALYPPSYQVAFLVVPASNLATAISNVLSSLKEVFPAAEHDVSRCFSEHGGTLLRSWRSWPEPPIIGMSKKKVFSVWNLALAAVEL</sequence>
<keyword evidence="2" id="KW-1185">Reference proteome</keyword>
<name>A0ABQ7DQ56_BRACR</name>
<dbReference type="Proteomes" id="UP000266723">
    <property type="component" value="Unassembled WGS sequence"/>
</dbReference>
<evidence type="ECO:0000313" key="1">
    <source>
        <dbReference type="EMBL" id="KAF3579992.1"/>
    </source>
</evidence>
<accession>A0ABQ7DQ56</accession>
<protein>
    <submittedName>
        <fullName evidence="1">Uncharacterized protein</fullName>
    </submittedName>
</protein>
<proteinExistence type="predicted"/>
<comment type="caution">
    <text evidence="1">The sequence shown here is derived from an EMBL/GenBank/DDBJ whole genome shotgun (WGS) entry which is preliminary data.</text>
</comment>
<reference evidence="1 2" key="1">
    <citation type="journal article" date="2020" name="BMC Genomics">
        <title>Intraspecific diversification of the crop wild relative Brassica cretica Lam. using demographic model selection.</title>
        <authorList>
            <person name="Kioukis A."/>
            <person name="Michalopoulou V.A."/>
            <person name="Briers L."/>
            <person name="Pirintsos S."/>
            <person name="Studholme D.J."/>
            <person name="Pavlidis P."/>
            <person name="Sarris P.F."/>
        </authorList>
    </citation>
    <scope>NUCLEOTIDE SEQUENCE [LARGE SCALE GENOMIC DNA]</scope>
    <source>
        <strain evidence="2">cv. PFS-1207/04</strain>
    </source>
</reference>
<organism evidence="1 2">
    <name type="scientific">Brassica cretica</name>
    <name type="common">Mustard</name>
    <dbReference type="NCBI Taxonomy" id="69181"/>
    <lineage>
        <taxon>Eukaryota</taxon>
        <taxon>Viridiplantae</taxon>
        <taxon>Streptophyta</taxon>
        <taxon>Embryophyta</taxon>
        <taxon>Tracheophyta</taxon>
        <taxon>Spermatophyta</taxon>
        <taxon>Magnoliopsida</taxon>
        <taxon>eudicotyledons</taxon>
        <taxon>Gunneridae</taxon>
        <taxon>Pentapetalae</taxon>
        <taxon>rosids</taxon>
        <taxon>malvids</taxon>
        <taxon>Brassicales</taxon>
        <taxon>Brassicaceae</taxon>
        <taxon>Brassiceae</taxon>
        <taxon>Brassica</taxon>
    </lineage>
</organism>
<gene>
    <name evidence="1" type="ORF">DY000_02030973</name>
</gene>
<dbReference type="EMBL" id="QGKV02000649">
    <property type="protein sequence ID" value="KAF3579992.1"/>
    <property type="molecule type" value="Genomic_DNA"/>
</dbReference>
<evidence type="ECO:0000313" key="2">
    <source>
        <dbReference type="Proteomes" id="UP000266723"/>
    </source>
</evidence>